<keyword evidence="6 10" id="KW-0812">Transmembrane</keyword>
<evidence type="ECO:0000256" key="9">
    <source>
        <dbReference type="ARBA" id="ARBA00023136"/>
    </source>
</evidence>
<dbReference type="GO" id="GO:0005886">
    <property type="term" value="C:plasma membrane"/>
    <property type="evidence" value="ECO:0007669"/>
    <property type="project" value="UniProtKB-SubCell"/>
</dbReference>
<evidence type="ECO:0000256" key="7">
    <source>
        <dbReference type="ARBA" id="ARBA00022801"/>
    </source>
</evidence>
<evidence type="ECO:0000256" key="1">
    <source>
        <dbReference type="ARBA" id="ARBA00004651"/>
    </source>
</evidence>
<sequence>MVDLYILPILAIAPGIFWLWYFYTRDRYEPEPKSLVVWMFVMGVLVTIPVAFFQGFISIFIVSTIIMASVVAPIVEEYAKFIVVRRTMYRHPEFNEPMDGIVYAVAVGLGFASLENVLYVVSAYLQSPALGAGTLVVRAFLSVPGHAIFAGMWGYALGIAKFSVPERRQSIILQGLVIAMVLHGLFNFLLGITEVFAIAILVFLLVLIPGMWWLIHRRIRQALMRSQFR</sequence>
<comment type="caution">
    <text evidence="11">The sequence shown here is derived from an EMBL/GenBank/DDBJ whole genome shotgun (WGS) entry which is preliminary data.</text>
</comment>
<dbReference type="Pfam" id="PF13367">
    <property type="entry name" value="PrsW-protease"/>
    <property type="match status" value="1"/>
</dbReference>
<dbReference type="PANTHER" id="PTHR36844:SF1">
    <property type="entry name" value="PROTEASE PRSW"/>
    <property type="match status" value="1"/>
</dbReference>
<feature type="transmembrane region" description="Helical" evidence="10">
    <location>
        <begin position="171"/>
        <end position="190"/>
    </location>
</feature>
<keyword evidence="9 10" id="KW-0472">Membrane</keyword>
<keyword evidence="8 10" id="KW-1133">Transmembrane helix</keyword>
<dbReference type="PIRSF" id="PIRSF016933">
    <property type="entry name" value="PrsW"/>
    <property type="match status" value="1"/>
</dbReference>
<evidence type="ECO:0000256" key="4">
    <source>
        <dbReference type="ARBA" id="ARBA00022475"/>
    </source>
</evidence>
<evidence type="ECO:0000256" key="8">
    <source>
        <dbReference type="ARBA" id="ARBA00022989"/>
    </source>
</evidence>
<accession>A0A0W8FHF0</accession>
<evidence type="ECO:0000256" key="5">
    <source>
        <dbReference type="ARBA" id="ARBA00022670"/>
    </source>
</evidence>
<dbReference type="GO" id="GO:0008233">
    <property type="term" value="F:peptidase activity"/>
    <property type="evidence" value="ECO:0007669"/>
    <property type="project" value="UniProtKB-KW"/>
</dbReference>
<dbReference type="EMBL" id="LNQE01001209">
    <property type="protein sequence ID" value="KUG20276.1"/>
    <property type="molecule type" value="Genomic_DNA"/>
</dbReference>
<evidence type="ECO:0000256" key="10">
    <source>
        <dbReference type="SAM" id="Phobius"/>
    </source>
</evidence>
<dbReference type="InterPro" id="IPR023596">
    <property type="entry name" value="Peptidase_PrsW_arch/bac"/>
</dbReference>
<evidence type="ECO:0000313" key="11">
    <source>
        <dbReference type="EMBL" id="KUG20276.1"/>
    </source>
</evidence>
<dbReference type="PANTHER" id="PTHR36844">
    <property type="entry name" value="PROTEASE PRSW"/>
    <property type="match status" value="1"/>
</dbReference>
<keyword evidence="5" id="KW-0645">Protease</keyword>
<feature type="transmembrane region" description="Helical" evidence="10">
    <location>
        <begin position="35"/>
        <end position="53"/>
    </location>
</feature>
<feature type="transmembrane region" description="Helical" evidence="10">
    <location>
        <begin position="137"/>
        <end position="159"/>
    </location>
</feature>
<dbReference type="GO" id="GO:0006508">
    <property type="term" value="P:proteolysis"/>
    <property type="evidence" value="ECO:0007669"/>
    <property type="project" value="UniProtKB-KW"/>
</dbReference>
<feature type="transmembrane region" description="Helical" evidence="10">
    <location>
        <begin position="6"/>
        <end position="23"/>
    </location>
</feature>
<evidence type="ECO:0000256" key="6">
    <source>
        <dbReference type="ARBA" id="ARBA00022692"/>
    </source>
</evidence>
<evidence type="ECO:0000256" key="3">
    <source>
        <dbReference type="ARBA" id="ARBA00018997"/>
    </source>
</evidence>
<reference evidence="11" key="1">
    <citation type="journal article" date="2015" name="Proc. Natl. Acad. Sci. U.S.A.">
        <title>Networks of energetic and metabolic interactions define dynamics in microbial communities.</title>
        <authorList>
            <person name="Embree M."/>
            <person name="Liu J.K."/>
            <person name="Al-Bassam M.M."/>
            <person name="Zengler K."/>
        </authorList>
    </citation>
    <scope>NUCLEOTIDE SEQUENCE</scope>
</reference>
<comment type="similarity">
    <text evidence="2">Belongs to the protease PrsW family.</text>
</comment>
<keyword evidence="7" id="KW-0378">Hydrolase</keyword>
<evidence type="ECO:0000256" key="2">
    <source>
        <dbReference type="ARBA" id="ARBA00009165"/>
    </source>
</evidence>
<keyword evidence="4" id="KW-1003">Cell membrane</keyword>
<gene>
    <name evidence="11" type="ORF">ASZ90_010011</name>
</gene>
<dbReference type="AlphaFoldDB" id="A0A0W8FHF0"/>
<feature type="transmembrane region" description="Helical" evidence="10">
    <location>
        <begin position="100"/>
        <end position="125"/>
    </location>
</feature>
<comment type="subcellular location">
    <subcellularLocation>
        <location evidence="1">Cell membrane</location>
        <topology evidence="1">Multi-pass membrane protein</topology>
    </subcellularLocation>
</comment>
<feature type="transmembrane region" description="Helical" evidence="10">
    <location>
        <begin position="59"/>
        <end position="79"/>
    </location>
</feature>
<organism evidence="11">
    <name type="scientific">hydrocarbon metagenome</name>
    <dbReference type="NCBI Taxonomy" id="938273"/>
    <lineage>
        <taxon>unclassified sequences</taxon>
        <taxon>metagenomes</taxon>
        <taxon>ecological metagenomes</taxon>
    </lineage>
</organism>
<name>A0A0W8FHF0_9ZZZZ</name>
<feature type="transmembrane region" description="Helical" evidence="10">
    <location>
        <begin position="196"/>
        <end position="215"/>
    </location>
</feature>
<proteinExistence type="inferred from homology"/>
<protein>
    <recommendedName>
        <fullName evidence="3">Protease PrsW</fullName>
    </recommendedName>
</protein>
<dbReference type="InterPro" id="IPR026898">
    <property type="entry name" value="PrsW"/>
</dbReference>